<reference evidence="2 3" key="1">
    <citation type="submission" date="2020-07" db="EMBL/GenBank/DDBJ databases">
        <title>Whole genome sequence of Sphingobium yanoikuyae A3.</title>
        <authorList>
            <person name="Han S.-S."/>
        </authorList>
    </citation>
    <scope>NUCLEOTIDE SEQUENCE [LARGE SCALE GENOMIC DNA]</scope>
    <source>
        <strain evidence="2 3">A3</strain>
    </source>
</reference>
<feature type="compositionally biased region" description="Basic and acidic residues" evidence="1">
    <location>
        <begin position="1"/>
        <end position="10"/>
    </location>
</feature>
<name>A0A9X7UH67_SPHYA</name>
<proteinExistence type="predicted"/>
<sequence>MDALRPEELRLPSAGGSQPPWSPLERLGQFRIGQRLTAQAAERIILSRDKLVLVLDA</sequence>
<dbReference type="EMBL" id="CP060122">
    <property type="protein sequence ID" value="QNG48724.1"/>
    <property type="molecule type" value="Genomic_DNA"/>
</dbReference>
<evidence type="ECO:0000313" key="2">
    <source>
        <dbReference type="EMBL" id="QNG48724.1"/>
    </source>
</evidence>
<evidence type="ECO:0000313" key="3">
    <source>
        <dbReference type="Proteomes" id="UP000515377"/>
    </source>
</evidence>
<organism evidence="2 3">
    <name type="scientific">Sphingobium yanoikuyae</name>
    <name type="common">Sphingomonas yanoikuyae</name>
    <dbReference type="NCBI Taxonomy" id="13690"/>
    <lineage>
        <taxon>Bacteria</taxon>
        <taxon>Pseudomonadati</taxon>
        <taxon>Pseudomonadota</taxon>
        <taxon>Alphaproteobacteria</taxon>
        <taxon>Sphingomonadales</taxon>
        <taxon>Sphingomonadaceae</taxon>
        <taxon>Sphingobium</taxon>
    </lineage>
</organism>
<gene>
    <name evidence="2" type="ORF">H3V42_15130</name>
</gene>
<accession>A0A9X7UH67</accession>
<evidence type="ECO:0000256" key="1">
    <source>
        <dbReference type="SAM" id="MobiDB-lite"/>
    </source>
</evidence>
<dbReference type="Proteomes" id="UP000515377">
    <property type="component" value="Chromosome"/>
</dbReference>
<dbReference type="AlphaFoldDB" id="A0A9X7UH67"/>
<protein>
    <submittedName>
        <fullName evidence="2">Uncharacterized protein</fullName>
    </submittedName>
</protein>
<feature type="region of interest" description="Disordered" evidence="1">
    <location>
        <begin position="1"/>
        <end position="22"/>
    </location>
</feature>